<sequence>MRKKLYYYTIVMEKNSLNNILLVIIVIILIAWILFNMSNINNNKGGPVTTVIYPNNNLSTIPIYGRNNDRRGDIKKKNNTDKISLLKPYQKENVRPFTNVKPIKQFNKEFFDFRDKFTNENSSMRPDTVDKIIDYRLNEGTSDSFKGKKIKDIYDELVNDNDGLDDFGPVNNNNLSNFGIHPYDSSNTSFMPALQSIIPM</sequence>
<organism evidence="2">
    <name type="scientific">Barrevirus sp</name>
    <dbReference type="NCBI Taxonomy" id="2487763"/>
    <lineage>
        <taxon>Viruses</taxon>
        <taxon>Varidnaviria</taxon>
        <taxon>Bamfordvirae</taxon>
        <taxon>Nucleocytoviricota</taxon>
        <taxon>Megaviricetes</taxon>
        <taxon>Imitervirales</taxon>
        <taxon>Mimiviridae</taxon>
        <taxon>Klosneuvirinae</taxon>
    </lineage>
</organism>
<dbReference type="EMBL" id="MK071999">
    <property type="protein sequence ID" value="AYV76875.1"/>
    <property type="molecule type" value="Genomic_DNA"/>
</dbReference>
<keyword evidence="1" id="KW-0812">Transmembrane</keyword>
<name>A0A3G4ZPQ6_9VIRU</name>
<feature type="transmembrane region" description="Helical" evidence="1">
    <location>
        <begin position="20"/>
        <end position="37"/>
    </location>
</feature>
<protein>
    <submittedName>
        <fullName evidence="2">Uncharacterized protein</fullName>
    </submittedName>
</protein>
<evidence type="ECO:0000313" key="2">
    <source>
        <dbReference type="EMBL" id="AYV76875.1"/>
    </source>
</evidence>
<gene>
    <name evidence="2" type="ORF">Barrevirus2_28</name>
</gene>
<keyword evidence="1" id="KW-1133">Transmembrane helix</keyword>
<reference evidence="2" key="1">
    <citation type="submission" date="2018-10" db="EMBL/GenBank/DDBJ databases">
        <title>Hidden diversity of soil giant viruses.</title>
        <authorList>
            <person name="Schulz F."/>
            <person name="Alteio L."/>
            <person name="Goudeau D."/>
            <person name="Ryan E.M."/>
            <person name="Malmstrom R.R."/>
            <person name="Blanchard J."/>
            <person name="Woyke T."/>
        </authorList>
    </citation>
    <scope>NUCLEOTIDE SEQUENCE</scope>
    <source>
        <strain evidence="2">BAV1</strain>
    </source>
</reference>
<evidence type="ECO:0000256" key="1">
    <source>
        <dbReference type="SAM" id="Phobius"/>
    </source>
</evidence>
<proteinExistence type="predicted"/>
<accession>A0A3G4ZPQ6</accession>
<keyword evidence="1" id="KW-0472">Membrane</keyword>